<keyword evidence="4" id="KW-1185">Reference proteome</keyword>
<reference evidence="2 4" key="1">
    <citation type="submission" date="2014-09" db="EMBL/GenBank/DDBJ databases">
        <title>Xanthomonadaceae 3.5X direct submission.</title>
        <authorList>
            <person name="Fang T."/>
            <person name="Wang H."/>
        </authorList>
    </citation>
    <scope>NUCLEOTIDE SEQUENCE [LARGE SCALE GENOMIC DNA]</scope>
    <source>
        <strain evidence="2 4">3.5X</strain>
    </source>
</reference>
<dbReference type="OrthoDB" id="5958677at2"/>
<dbReference type="AlphaFoldDB" id="A0A099CU58"/>
<feature type="signal peptide" evidence="1">
    <location>
        <begin position="1"/>
        <end position="20"/>
    </location>
</feature>
<comment type="caution">
    <text evidence="2">The sequence shown here is derived from an EMBL/GenBank/DDBJ whole genome shotgun (WGS) entry which is preliminary data.</text>
</comment>
<keyword evidence="1" id="KW-0732">Signal</keyword>
<sequence length="289" mass="31329">MKTKLMVLAVAFLLPAAAVAENGSPLHGIWKVDPGSIRATHPHAFEIRDGIYACLSCRPQYRIPADGAFYPVPTASGGDEVAVIVVNTGKVQITERRNGIEMASTVRELTGDAGLTRVTRTDLSGEKPVVSTFHHRRDGLPSDATHATSGSWKDATYTELSDSGRTFTYHVSGNRLQMTDPRGHAFVASMDGRETPYAGSHLISTVSVQKLAPHRMRMTTRHDGRVVGVTTVHVMPNGEWMRVVQEQADGSHMVYLATRLRSTALRSAQVPLGGEVPQDCALHGCALEH</sequence>
<dbReference type="EMBL" id="JACHET010000001">
    <property type="protein sequence ID" value="MBB6183053.1"/>
    <property type="molecule type" value="Genomic_DNA"/>
</dbReference>
<accession>A0A099CU58</accession>
<dbReference type="Proteomes" id="UP000560000">
    <property type="component" value="Unassembled WGS sequence"/>
</dbReference>
<evidence type="ECO:0000313" key="5">
    <source>
        <dbReference type="Proteomes" id="UP000560000"/>
    </source>
</evidence>
<dbReference type="RefSeq" id="WP_043101168.1">
    <property type="nucleotide sequence ID" value="NZ_JACHET010000001.1"/>
</dbReference>
<feature type="chain" id="PRO_5035986505" evidence="1">
    <location>
        <begin position="21"/>
        <end position="289"/>
    </location>
</feature>
<evidence type="ECO:0000313" key="2">
    <source>
        <dbReference type="EMBL" id="KGI77488.1"/>
    </source>
</evidence>
<dbReference type="Proteomes" id="UP000029708">
    <property type="component" value="Unassembled WGS sequence"/>
</dbReference>
<organism evidence="2 4">
    <name type="scientific">Oleiagrimonas soli</name>
    <dbReference type="NCBI Taxonomy" id="1543381"/>
    <lineage>
        <taxon>Bacteria</taxon>
        <taxon>Pseudomonadati</taxon>
        <taxon>Pseudomonadota</taxon>
        <taxon>Gammaproteobacteria</taxon>
        <taxon>Lysobacterales</taxon>
        <taxon>Rhodanobacteraceae</taxon>
        <taxon>Oleiagrimonas</taxon>
    </lineage>
</organism>
<evidence type="ECO:0000313" key="4">
    <source>
        <dbReference type="Proteomes" id="UP000029708"/>
    </source>
</evidence>
<dbReference type="EMBL" id="JROI01000011">
    <property type="protein sequence ID" value="KGI77488.1"/>
    <property type="molecule type" value="Genomic_DNA"/>
</dbReference>
<proteinExistence type="predicted"/>
<reference evidence="3 5" key="2">
    <citation type="submission" date="2020-08" db="EMBL/GenBank/DDBJ databases">
        <title>Genomic Encyclopedia of Type Strains, Phase IV (KMG-IV): sequencing the most valuable type-strain genomes for metagenomic binning, comparative biology and taxonomic classification.</title>
        <authorList>
            <person name="Goeker M."/>
        </authorList>
    </citation>
    <scope>NUCLEOTIDE SEQUENCE [LARGE SCALE GENOMIC DNA]</scope>
    <source>
        <strain evidence="3 5">DSM 107085</strain>
    </source>
</reference>
<evidence type="ECO:0000313" key="3">
    <source>
        <dbReference type="EMBL" id="MBB6183053.1"/>
    </source>
</evidence>
<dbReference type="HOGENOM" id="CLU_1056612_0_0_6"/>
<gene>
    <name evidence="3" type="ORF">HNQ86_000398</name>
    <name evidence="2" type="ORF">LF63_0109080</name>
</gene>
<name>A0A099CU58_9GAMM</name>
<protein>
    <submittedName>
        <fullName evidence="2">Uncharacterized protein</fullName>
    </submittedName>
</protein>
<evidence type="ECO:0000256" key="1">
    <source>
        <dbReference type="SAM" id="SignalP"/>
    </source>
</evidence>